<dbReference type="PRINTS" id="PR01438">
    <property type="entry name" value="UNVRSLSTRESS"/>
</dbReference>
<dbReference type="PANTHER" id="PTHR31966">
    <property type="entry name" value="OS01G0783500 PROTEIN"/>
    <property type="match status" value="1"/>
</dbReference>
<protein>
    <submittedName>
        <fullName evidence="2">Adenine nucleotide alpha hydrolases-like superfamily</fullName>
    </submittedName>
</protein>
<dbReference type="PANTHER" id="PTHR31966:SF3">
    <property type="entry name" value="OS05G0501700 PROTEIN"/>
    <property type="match status" value="1"/>
</dbReference>
<dbReference type="InterPro" id="IPR014729">
    <property type="entry name" value="Rossmann-like_a/b/a_fold"/>
</dbReference>
<name>A0A0K9P512_ZOSMR</name>
<dbReference type="Gene3D" id="3.40.50.620">
    <property type="entry name" value="HUPs"/>
    <property type="match status" value="1"/>
</dbReference>
<comment type="caution">
    <text evidence="2">The sequence shown here is derived from an EMBL/GenBank/DDBJ whole genome shotgun (WGS) entry which is preliminary data.</text>
</comment>
<dbReference type="Pfam" id="PF00582">
    <property type="entry name" value="Usp"/>
    <property type="match status" value="1"/>
</dbReference>
<dbReference type="InterPro" id="IPR006016">
    <property type="entry name" value="UspA"/>
</dbReference>
<dbReference type="SUPFAM" id="SSF52402">
    <property type="entry name" value="Adenine nucleotide alpha hydrolases-like"/>
    <property type="match status" value="1"/>
</dbReference>
<dbReference type="CDD" id="cd23659">
    <property type="entry name" value="USP_At3g01520-like"/>
    <property type="match status" value="1"/>
</dbReference>
<dbReference type="EMBL" id="LFYR01001248">
    <property type="protein sequence ID" value="KMZ63327.1"/>
    <property type="molecule type" value="Genomic_DNA"/>
</dbReference>
<dbReference type="OMA" id="ADWGHAM"/>
<dbReference type="InterPro" id="IPR006015">
    <property type="entry name" value="Universal_stress_UspA"/>
</dbReference>
<dbReference type="InterPro" id="IPR044162">
    <property type="entry name" value="PHOS32/34"/>
</dbReference>
<evidence type="ECO:0000259" key="1">
    <source>
        <dbReference type="Pfam" id="PF00582"/>
    </source>
</evidence>
<gene>
    <name evidence="2" type="ORF">ZOSMA_415G00010</name>
</gene>
<feature type="domain" description="UspA" evidence="1">
    <location>
        <begin position="39"/>
        <end position="189"/>
    </location>
</feature>
<dbReference type="AlphaFoldDB" id="A0A0K9P512"/>
<organism evidence="2 3">
    <name type="scientific">Zostera marina</name>
    <name type="common">Eelgrass</name>
    <dbReference type="NCBI Taxonomy" id="29655"/>
    <lineage>
        <taxon>Eukaryota</taxon>
        <taxon>Viridiplantae</taxon>
        <taxon>Streptophyta</taxon>
        <taxon>Embryophyta</taxon>
        <taxon>Tracheophyta</taxon>
        <taxon>Spermatophyta</taxon>
        <taxon>Magnoliopsida</taxon>
        <taxon>Liliopsida</taxon>
        <taxon>Zosteraceae</taxon>
        <taxon>Zostera</taxon>
    </lineage>
</organism>
<evidence type="ECO:0000313" key="2">
    <source>
        <dbReference type="EMBL" id="KMZ63327.1"/>
    </source>
</evidence>
<dbReference type="Proteomes" id="UP000036987">
    <property type="component" value="Unassembled WGS sequence"/>
</dbReference>
<reference evidence="3" key="1">
    <citation type="journal article" date="2016" name="Nature">
        <title>The genome of the seagrass Zostera marina reveals angiosperm adaptation to the sea.</title>
        <authorList>
            <person name="Olsen J.L."/>
            <person name="Rouze P."/>
            <person name="Verhelst B."/>
            <person name="Lin Y.-C."/>
            <person name="Bayer T."/>
            <person name="Collen J."/>
            <person name="Dattolo E."/>
            <person name="De Paoli E."/>
            <person name="Dittami S."/>
            <person name="Maumus F."/>
            <person name="Michel G."/>
            <person name="Kersting A."/>
            <person name="Lauritano C."/>
            <person name="Lohaus R."/>
            <person name="Toepel M."/>
            <person name="Tonon T."/>
            <person name="Vanneste K."/>
            <person name="Amirebrahimi M."/>
            <person name="Brakel J."/>
            <person name="Bostroem C."/>
            <person name="Chovatia M."/>
            <person name="Grimwood J."/>
            <person name="Jenkins J.W."/>
            <person name="Jueterbock A."/>
            <person name="Mraz A."/>
            <person name="Stam W.T."/>
            <person name="Tice H."/>
            <person name="Bornberg-Bauer E."/>
            <person name="Green P.J."/>
            <person name="Pearson G.A."/>
            <person name="Procaccini G."/>
            <person name="Duarte C.M."/>
            <person name="Schmutz J."/>
            <person name="Reusch T.B.H."/>
            <person name="Van de Peer Y."/>
        </authorList>
    </citation>
    <scope>NUCLEOTIDE SEQUENCE [LARGE SCALE GENOMIC DNA]</scope>
    <source>
        <strain evidence="3">cv. Finnish</strain>
    </source>
</reference>
<accession>A0A0K9P512</accession>
<dbReference type="OrthoDB" id="843225at2759"/>
<dbReference type="GO" id="GO:0016787">
    <property type="term" value="F:hydrolase activity"/>
    <property type="evidence" value="ECO:0007669"/>
    <property type="project" value="UniProtKB-KW"/>
</dbReference>
<keyword evidence="2" id="KW-0378">Hydrolase</keyword>
<proteinExistence type="predicted"/>
<evidence type="ECO:0000313" key="3">
    <source>
        <dbReference type="Proteomes" id="UP000036987"/>
    </source>
</evidence>
<dbReference type="STRING" id="29655.A0A0K9P512"/>
<keyword evidence="3" id="KW-1185">Reference proteome</keyword>
<sequence length="227" mass="24918">MQQVVPPTETQSIQAISPRFFHSSSAAPSNASSTPDSHRRIAIAVDLSDESAYAVKWTVANYLRPGDVVILLHVRPMSVLYGADWGPLSVSDSMESNQKMEEDFDAFTVAKSNDVAEPLVESAIPFKVHIVKDHDMKERLCLEVERLGLSAVIMGSRGVGASRRSSNSRLGSVSDYCVRHCVCPVVVVRYPEENVASHLLNENHVDARDDLQTVPEEMEVNVTIASV</sequence>